<protein>
    <recommendedName>
        <fullName evidence="2">Integrase catalytic domain-containing protein</fullName>
    </recommendedName>
</protein>
<feature type="region of interest" description="Disordered" evidence="1">
    <location>
        <begin position="478"/>
        <end position="543"/>
    </location>
</feature>
<evidence type="ECO:0000256" key="1">
    <source>
        <dbReference type="SAM" id="MobiDB-lite"/>
    </source>
</evidence>
<feature type="domain" description="Integrase catalytic" evidence="2">
    <location>
        <begin position="337"/>
        <end position="476"/>
    </location>
</feature>
<dbReference type="InterPro" id="IPR001584">
    <property type="entry name" value="Integrase_cat-core"/>
</dbReference>
<accession>A0A6L2LRW8</accession>
<evidence type="ECO:0000259" key="2">
    <source>
        <dbReference type="PROSITE" id="PS50994"/>
    </source>
</evidence>
<dbReference type="Gene3D" id="3.30.420.10">
    <property type="entry name" value="Ribonuclease H-like superfamily/Ribonuclease H"/>
    <property type="match status" value="1"/>
</dbReference>
<dbReference type="InterPro" id="IPR013103">
    <property type="entry name" value="RVT_2"/>
</dbReference>
<dbReference type="CDD" id="cd09272">
    <property type="entry name" value="RNase_HI_RT_Ty1"/>
    <property type="match status" value="1"/>
</dbReference>
<dbReference type="GO" id="GO:0003676">
    <property type="term" value="F:nucleic acid binding"/>
    <property type="evidence" value="ECO:0007669"/>
    <property type="project" value="InterPro"/>
</dbReference>
<dbReference type="PANTHER" id="PTHR11439">
    <property type="entry name" value="GAG-POL-RELATED RETROTRANSPOSON"/>
    <property type="match status" value="1"/>
</dbReference>
<dbReference type="PROSITE" id="PS50994">
    <property type="entry name" value="INTEGRASE"/>
    <property type="match status" value="1"/>
</dbReference>
<dbReference type="PANTHER" id="PTHR11439:SF495">
    <property type="entry name" value="REVERSE TRANSCRIPTASE, RNA-DEPENDENT DNA POLYMERASE-RELATED"/>
    <property type="match status" value="1"/>
</dbReference>
<name>A0A6L2LRW8_TANCI</name>
<feature type="compositionally biased region" description="Low complexity" evidence="1">
    <location>
        <begin position="487"/>
        <end position="498"/>
    </location>
</feature>
<dbReference type="SUPFAM" id="SSF53098">
    <property type="entry name" value="Ribonuclease H-like"/>
    <property type="match status" value="1"/>
</dbReference>
<gene>
    <name evidence="3" type="ORF">Tci_035867</name>
</gene>
<sequence length="909" mass="101232">MPLSANKITVMLSVEAARYIINTSPLIGARNKTDLEEQSLDDLFNSLTIYEDEVNSSCSASTSTQNIAFVSSSNTDSIAEPVSAAGSVSAIYAKLHVSSLLNVNSLNNVVIYSLFASQSSSPQLDNDDLKQIHADDLKEMDLKWQMDMWSVTTATERHTLQGSVGLQKIQEGMVLLILREGMFQYQSGDGYHVVPPPYTGTFMPPKPDLVFNNAHNDVETDHPAFTVNLCPTKPDQVLSLTTRPSAPIIEDWYAETSIPPQTAIPKPTSNEKCRNRKPCFVCKILNHLIKDCDYHEKKMAQPTSRNHAHRRNYKQSAPMTYQNTPKHMIPTAILTQSKPVPITAVRLVSIDVPKISVARPRHAKLVVTKPNSITMRHINHSPSPRSSNSPPEISSLALFLGCGGSGDGYGSLPTDFGVVLLGKKREKRLSNNGTEFKNHDFNQFCGMKGIKMEFSVPKNPQQNGIADRKNMTLIEEPEFDEKKPESEVNVSPSSSSQSKKQDDKTKREAKEKIPTVGQISPNSTNTFSAVGPSNAAASPTHGKSSCIDAFQLLDDPDMPELEDVTYFDDEDDVGAEADFNNLETSIKVPNGFSGIKRMKEALWSGTKQDLSHKDTHRRRELPMKKSLLQTIEEEVYVCQPPGFEDPDHPDKVYKVVKALYGLHQAPGACQDKYVAEILRKFRLTNGKSASTPIDKEKPLLKCPDGEDVDVHICRSMIGSLMYLTSSRPDIMFAVCACAHFQITPKASHLYAIKRIFRYLKGKPHLGLSYPKDSPFNFMAYSDSDYVGASLDRKSTTRGCQFLRFRLISWQCKKQTVVATSSTEAEYVATASWCAQVLWIQNQLLDYGMQAVVDNKKVVVTKATIREVLHFDDAEGVECLPNEEIFAELARMGYEKPSTKLTFYKAFFSH</sequence>
<feature type="compositionally biased region" description="Polar residues" evidence="1">
    <location>
        <begin position="517"/>
        <end position="528"/>
    </location>
</feature>
<organism evidence="3">
    <name type="scientific">Tanacetum cinerariifolium</name>
    <name type="common">Dalmatian daisy</name>
    <name type="synonym">Chrysanthemum cinerariifolium</name>
    <dbReference type="NCBI Taxonomy" id="118510"/>
    <lineage>
        <taxon>Eukaryota</taxon>
        <taxon>Viridiplantae</taxon>
        <taxon>Streptophyta</taxon>
        <taxon>Embryophyta</taxon>
        <taxon>Tracheophyta</taxon>
        <taxon>Spermatophyta</taxon>
        <taxon>Magnoliopsida</taxon>
        <taxon>eudicotyledons</taxon>
        <taxon>Gunneridae</taxon>
        <taxon>Pentapetalae</taxon>
        <taxon>asterids</taxon>
        <taxon>campanulids</taxon>
        <taxon>Asterales</taxon>
        <taxon>Asteraceae</taxon>
        <taxon>Asteroideae</taxon>
        <taxon>Anthemideae</taxon>
        <taxon>Anthemidinae</taxon>
        <taxon>Tanacetum</taxon>
    </lineage>
</organism>
<dbReference type="AlphaFoldDB" id="A0A6L2LRW8"/>
<evidence type="ECO:0000313" key="3">
    <source>
        <dbReference type="EMBL" id="GEU63889.1"/>
    </source>
</evidence>
<reference evidence="3" key="1">
    <citation type="journal article" date="2019" name="Sci. Rep.">
        <title>Draft genome of Tanacetum cinerariifolium, the natural source of mosquito coil.</title>
        <authorList>
            <person name="Yamashiro T."/>
            <person name="Shiraishi A."/>
            <person name="Satake H."/>
            <person name="Nakayama K."/>
        </authorList>
    </citation>
    <scope>NUCLEOTIDE SEQUENCE</scope>
</reference>
<proteinExistence type="predicted"/>
<dbReference type="Pfam" id="PF07727">
    <property type="entry name" value="RVT_2"/>
    <property type="match status" value="1"/>
</dbReference>
<comment type="caution">
    <text evidence="3">The sequence shown here is derived from an EMBL/GenBank/DDBJ whole genome shotgun (WGS) entry which is preliminary data.</text>
</comment>
<dbReference type="InterPro" id="IPR012337">
    <property type="entry name" value="RNaseH-like_sf"/>
</dbReference>
<dbReference type="GO" id="GO:0015074">
    <property type="term" value="P:DNA integration"/>
    <property type="evidence" value="ECO:0007669"/>
    <property type="project" value="InterPro"/>
</dbReference>
<dbReference type="EMBL" id="BKCJ010004928">
    <property type="protein sequence ID" value="GEU63889.1"/>
    <property type="molecule type" value="Genomic_DNA"/>
</dbReference>
<dbReference type="InterPro" id="IPR036397">
    <property type="entry name" value="RNaseH_sf"/>
</dbReference>
<feature type="compositionally biased region" description="Basic and acidic residues" evidence="1">
    <location>
        <begin position="499"/>
        <end position="513"/>
    </location>
</feature>